<dbReference type="Proteomes" id="UP000070779">
    <property type="component" value="Unassembled WGS sequence"/>
</dbReference>
<sequence>MKRLFTIGHSSYDFSYLVERLQKYHIDWVFDVRSVPFSAFAPQYNSTNLKEKLPKYGISYYEMGEYFGARQLGEQYRYCYPNGYLDFELWCSTVPFLKAKKGLISRGITKHNIALMCTEKNPIDCHRTIMVARDLELDGIESYHILADGTLKSQSQLSKDLLNSYILKLNSQKSQTDFIKGQGTLDLFGNKDSDIYFENEADFDSSLEIMGKSDSEYLKDAYRELNEKIGYRIF</sequence>
<evidence type="ECO:0000313" key="1">
    <source>
        <dbReference type="EMBL" id="KXU11129.1"/>
    </source>
</evidence>
<proteinExistence type="predicted"/>
<organism evidence="1 2">
    <name type="scientific">Streptococcus mitis</name>
    <dbReference type="NCBI Taxonomy" id="28037"/>
    <lineage>
        <taxon>Bacteria</taxon>
        <taxon>Bacillati</taxon>
        <taxon>Bacillota</taxon>
        <taxon>Bacilli</taxon>
        <taxon>Lactobacillales</taxon>
        <taxon>Streptococcaceae</taxon>
        <taxon>Streptococcus</taxon>
        <taxon>Streptococcus mitis group</taxon>
    </lineage>
</organism>
<dbReference type="EMBL" id="LQZD01000415">
    <property type="protein sequence ID" value="KXU11129.1"/>
    <property type="molecule type" value="Genomic_DNA"/>
</dbReference>
<evidence type="ECO:0000313" key="2">
    <source>
        <dbReference type="Proteomes" id="UP000070779"/>
    </source>
</evidence>
<dbReference type="InterPro" id="IPR007438">
    <property type="entry name" value="DUF488"/>
</dbReference>
<accession>A0A139R8Q8</accession>
<comment type="caution">
    <text evidence="1">The sequence shown here is derived from an EMBL/GenBank/DDBJ whole genome shotgun (WGS) entry which is preliminary data.</text>
</comment>
<dbReference type="PANTHER" id="PTHR39337:SF1">
    <property type="entry name" value="BLR5642 PROTEIN"/>
    <property type="match status" value="1"/>
</dbReference>
<dbReference type="AlphaFoldDB" id="A0A139R8Q8"/>
<evidence type="ECO:0008006" key="3">
    <source>
        <dbReference type="Google" id="ProtNLM"/>
    </source>
</evidence>
<name>A0A139R8Q8_STRMT</name>
<dbReference type="PATRIC" id="fig|28037.238.peg.1957"/>
<protein>
    <recommendedName>
        <fullName evidence="3">DUF488 domain-containing protein</fullName>
    </recommendedName>
</protein>
<reference evidence="1 2" key="1">
    <citation type="submission" date="2016-01" db="EMBL/GenBank/DDBJ databases">
        <title>Highly variable Streptococcus oralis are common among viridans streptococci isolated from primates.</title>
        <authorList>
            <person name="Denapaite D."/>
            <person name="Rieger M."/>
            <person name="Koendgen S."/>
            <person name="Brueckner R."/>
            <person name="Ochigava I."/>
            <person name="Kappeler P."/>
            <person name="Maetz-Rensing K."/>
            <person name="Leendertz F."/>
            <person name="Hakenbeck R."/>
        </authorList>
    </citation>
    <scope>NUCLEOTIDE SEQUENCE [LARGE SCALE GENOMIC DNA]</scope>
    <source>
        <strain evidence="1 2">DD22</strain>
    </source>
</reference>
<gene>
    <name evidence="1" type="ORF">SMIDD22_01648</name>
</gene>
<dbReference type="Pfam" id="PF04343">
    <property type="entry name" value="DUF488"/>
    <property type="match status" value="1"/>
</dbReference>
<dbReference type="PANTHER" id="PTHR39337">
    <property type="entry name" value="BLR5642 PROTEIN"/>
    <property type="match status" value="1"/>
</dbReference>